<name>A0A2P2IT67_RHIMU</name>
<dbReference type="Pfam" id="PF00646">
    <property type="entry name" value="F-box"/>
    <property type="match status" value="1"/>
</dbReference>
<dbReference type="NCBIfam" id="TIGR01640">
    <property type="entry name" value="F_box_assoc_1"/>
    <property type="match status" value="1"/>
</dbReference>
<evidence type="ECO:0000259" key="2">
    <source>
        <dbReference type="Pfam" id="PF07734"/>
    </source>
</evidence>
<dbReference type="InterPro" id="IPR006527">
    <property type="entry name" value="F-box-assoc_dom_typ1"/>
</dbReference>
<proteinExistence type="predicted"/>
<reference evidence="3" key="1">
    <citation type="submission" date="2018-02" db="EMBL/GenBank/DDBJ databases">
        <title>Rhizophora mucronata_Transcriptome.</title>
        <authorList>
            <person name="Meera S.P."/>
            <person name="Sreeshan A."/>
            <person name="Augustine A."/>
        </authorList>
    </citation>
    <scope>NUCLEOTIDE SEQUENCE</scope>
    <source>
        <tissue evidence="3">Leaf</tissue>
    </source>
</reference>
<organism evidence="3">
    <name type="scientific">Rhizophora mucronata</name>
    <name type="common">Asiatic mangrove</name>
    <dbReference type="NCBI Taxonomy" id="61149"/>
    <lineage>
        <taxon>Eukaryota</taxon>
        <taxon>Viridiplantae</taxon>
        <taxon>Streptophyta</taxon>
        <taxon>Embryophyta</taxon>
        <taxon>Tracheophyta</taxon>
        <taxon>Spermatophyta</taxon>
        <taxon>Magnoliopsida</taxon>
        <taxon>eudicotyledons</taxon>
        <taxon>Gunneridae</taxon>
        <taxon>Pentapetalae</taxon>
        <taxon>rosids</taxon>
        <taxon>fabids</taxon>
        <taxon>Malpighiales</taxon>
        <taxon>Rhizophoraceae</taxon>
        <taxon>Rhizophora</taxon>
    </lineage>
</organism>
<dbReference type="InterPro" id="IPR001810">
    <property type="entry name" value="F-box_dom"/>
</dbReference>
<dbReference type="InterPro" id="IPR017451">
    <property type="entry name" value="F-box-assoc_interact_dom"/>
</dbReference>
<dbReference type="PANTHER" id="PTHR31672">
    <property type="entry name" value="BNACNNG10540D PROTEIN"/>
    <property type="match status" value="1"/>
</dbReference>
<evidence type="ECO:0000313" key="3">
    <source>
        <dbReference type="EMBL" id="MBW84422.1"/>
    </source>
</evidence>
<dbReference type="SUPFAM" id="SSF81383">
    <property type="entry name" value="F-box domain"/>
    <property type="match status" value="1"/>
</dbReference>
<protein>
    <submittedName>
        <fullName evidence="3">Uncharacterized protein</fullName>
    </submittedName>
</protein>
<sequence>MRRKMRGIDSVHAVLSSDDIMCEILLRLPPETVFRLIVVSKRWLHFICSSSFRHNYMSQWHLKFPLLGFFVCNTLYLGRPRNGLRRPRSEPALPFLPTSKEGDDLQDSGILKELGYFIDSSNGLLLCGRHPKTYFVWNPFTKQRYKLPRPRVYFEELCMAFLFEESFDDNMCYKVIRAKCECRLEDIKTVPIETFNPKTSTWNYSTLTCSSPLSLCPWTVGTVIKGVIHWFAEHGNLAIYDPVHGERCISLIKLPDSNDFDEHILGESSNGLLQYGWSNVSVMEIWVLEREEVASRAIYPNDARANIRWNLRYKLSFKTMWKMNPSIVTTFHTRGKETQILSFVPQNSESVFIRSGSDIFLCHLVSKMVEVVPYQGRGSSILWDHSRVIPYFSPAWPRSS</sequence>
<dbReference type="AlphaFoldDB" id="A0A2P2IT67"/>
<dbReference type="InterPro" id="IPR036047">
    <property type="entry name" value="F-box-like_dom_sf"/>
</dbReference>
<dbReference type="Pfam" id="PF07734">
    <property type="entry name" value="FBA_1"/>
    <property type="match status" value="1"/>
</dbReference>
<evidence type="ECO:0000259" key="1">
    <source>
        <dbReference type="Pfam" id="PF00646"/>
    </source>
</evidence>
<dbReference type="InterPro" id="IPR050796">
    <property type="entry name" value="SCF_F-box_component"/>
</dbReference>
<dbReference type="EMBL" id="GGEC01003939">
    <property type="protein sequence ID" value="MBW84422.1"/>
    <property type="molecule type" value="Transcribed_RNA"/>
</dbReference>
<feature type="domain" description="F-box" evidence="1">
    <location>
        <begin position="18"/>
        <end position="54"/>
    </location>
</feature>
<dbReference type="PANTHER" id="PTHR31672:SF9">
    <property type="entry name" value="F-BOX DOMAIN-CONTAINING PROTEIN"/>
    <property type="match status" value="1"/>
</dbReference>
<accession>A0A2P2IT67</accession>
<feature type="domain" description="F-box associated beta-propeller type 1" evidence="2">
    <location>
        <begin position="121"/>
        <end position="290"/>
    </location>
</feature>